<name>A0A3L8STK6_CHLGU</name>
<sequence>MLVSAPEPQHRGDGRASGAKTVENEIFGMLLIPTESLTNGISKGYDGHLDTLKLCESNAQCSSYTSFTTLLAEVSQGFRTAQAKPSSGDGRKLEYSILHAYFGRIDDDDDYDDVRI</sequence>
<comment type="caution">
    <text evidence="2">The sequence shown here is derived from an EMBL/GenBank/DDBJ whole genome shotgun (WGS) entry which is preliminary data.</text>
</comment>
<gene>
    <name evidence="2" type="ORF">DV515_00003632</name>
</gene>
<evidence type="ECO:0000313" key="3">
    <source>
        <dbReference type="Proteomes" id="UP000276834"/>
    </source>
</evidence>
<dbReference type="EMBL" id="QUSF01000007">
    <property type="protein sequence ID" value="RLW07882.1"/>
    <property type="molecule type" value="Genomic_DNA"/>
</dbReference>
<protein>
    <submittedName>
        <fullName evidence="2">Uncharacterized protein</fullName>
    </submittedName>
</protein>
<feature type="region of interest" description="Disordered" evidence="1">
    <location>
        <begin position="1"/>
        <end position="20"/>
    </location>
</feature>
<evidence type="ECO:0000256" key="1">
    <source>
        <dbReference type="SAM" id="MobiDB-lite"/>
    </source>
</evidence>
<organism evidence="2 3">
    <name type="scientific">Chloebia gouldiae</name>
    <name type="common">Gouldian finch</name>
    <name type="synonym">Erythrura gouldiae</name>
    <dbReference type="NCBI Taxonomy" id="44316"/>
    <lineage>
        <taxon>Eukaryota</taxon>
        <taxon>Metazoa</taxon>
        <taxon>Chordata</taxon>
        <taxon>Craniata</taxon>
        <taxon>Vertebrata</taxon>
        <taxon>Euteleostomi</taxon>
        <taxon>Archelosauria</taxon>
        <taxon>Archosauria</taxon>
        <taxon>Dinosauria</taxon>
        <taxon>Saurischia</taxon>
        <taxon>Theropoda</taxon>
        <taxon>Coelurosauria</taxon>
        <taxon>Aves</taxon>
        <taxon>Neognathae</taxon>
        <taxon>Neoaves</taxon>
        <taxon>Telluraves</taxon>
        <taxon>Australaves</taxon>
        <taxon>Passeriformes</taxon>
        <taxon>Passeroidea</taxon>
        <taxon>Passeridae</taxon>
        <taxon>Chloebia</taxon>
    </lineage>
</organism>
<keyword evidence="3" id="KW-1185">Reference proteome</keyword>
<evidence type="ECO:0000313" key="2">
    <source>
        <dbReference type="EMBL" id="RLW07882.1"/>
    </source>
</evidence>
<accession>A0A3L8STK6</accession>
<reference evidence="2 3" key="1">
    <citation type="journal article" date="2018" name="Proc. R. Soc. B">
        <title>A non-coding region near Follistatin controls head colour polymorphism in the Gouldian finch.</title>
        <authorList>
            <person name="Toomey M.B."/>
            <person name="Marques C.I."/>
            <person name="Andrade P."/>
            <person name="Araujo P.M."/>
            <person name="Sabatino S."/>
            <person name="Gazda M.A."/>
            <person name="Afonso S."/>
            <person name="Lopes R.J."/>
            <person name="Corbo J.C."/>
            <person name="Carneiro M."/>
        </authorList>
    </citation>
    <scope>NUCLEOTIDE SEQUENCE [LARGE SCALE GENOMIC DNA]</scope>
    <source>
        <strain evidence="2">Red01</strain>
        <tissue evidence="2">Muscle</tissue>
    </source>
</reference>
<dbReference type="Proteomes" id="UP000276834">
    <property type="component" value="Unassembled WGS sequence"/>
</dbReference>
<proteinExistence type="predicted"/>
<dbReference type="AlphaFoldDB" id="A0A3L8STK6"/>